<dbReference type="SUPFAM" id="SSF56935">
    <property type="entry name" value="Porins"/>
    <property type="match status" value="1"/>
</dbReference>
<evidence type="ECO:0000256" key="2">
    <source>
        <dbReference type="ARBA" id="ARBA00023136"/>
    </source>
</evidence>
<keyword evidence="4" id="KW-0732">Signal</keyword>
<proteinExistence type="predicted"/>
<dbReference type="RefSeq" id="WP_311386727.1">
    <property type="nucleotide sequence ID" value="NZ_JAVRHU010000001.1"/>
</dbReference>
<keyword evidence="5" id="KW-0675">Receptor</keyword>
<dbReference type="Proteomes" id="UP001250662">
    <property type="component" value="Unassembled WGS sequence"/>
</dbReference>
<keyword evidence="6" id="KW-1185">Reference proteome</keyword>
<sequence>MRFLSLLILFFGVCFCAIAQKTPNISGQLLFKQTKTPLHNAFIKIEGTSILSKTNVSGDFEIRPKTFGEFIIHISKPDYKSKRLPISYDGQSINLGIILLEKDITLEKNDNLISLTDGDLSDDNESTSVSAGLLQATRDVFLNRAAFDFGQAFFRVRGYDSQNGQVLLNGIKMNKFYDGRPQWNNWGGLNDVIRNQEFSNGLEASPYTFGGVLGTTNIDLRPSGLRPGLRISSFISNRTYTGRLMATYTAPMSSKRKGYSFSASRRWANEGYLDGTLYDAYSFFGALEYQINKRQSIILTSILAKNRRGRSSAITEEVFELGGRQYNPYWGEQNNAIRNSRNRDIFEPIFLLNHFYQSENFTLTSGIAYQFGENSRARLGYFNAPNPDPTYYRYLPSFYINNSVGADFTNASLAREGFLQNQQLNWSTLYTANTNFKNNGRASYILYDDTVKDSQFSFSSVANLKIESNIQLDFGVNYSNLSSKNFAVINDLLGANFHEDIDPFSDTQNDLGSDLIKIKGDIFNYNYNIKATRFNAFGQITTNFDNWNAFLALSSSTNIYQREGLFQNERFLESSSGTSEAVKLFNYGLKAGFNYGITGRHWLKVNSTYRSRPPVLQNVFINPRENNEIVPNLQRENITSLDFSYIIRLPNLTGRLTGFYTRFQNTTDINFFFVDAGVGSDFVQEVITDLDKLHMGLELGLEYQASSSVKLSAVANIGKYLYASNPNLTINFDTAAADEDLINLEGNVDLGIADIKDLRLAQGPQQALALGIEYRDPKYWWIGASTNYLANNYANISTITRTQSFFLDPETGLRFPDATQENVAKLLKQSKLDDFYLLNLVGGKSWLKKGTYISIFASINNAFDTIFRTGGYEQSRNGNFGQLQQDNLRNDPSFAPKYWYGFGRTYFLNFAISF</sequence>
<keyword evidence="3" id="KW-0998">Cell outer membrane</keyword>
<dbReference type="Gene3D" id="2.40.170.20">
    <property type="entry name" value="TonB-dependent receptor, beta-barrel domain"/>
    <property type="match status" value="1"/>
</dbReference>
<reference evidence="5 6" key="1">
    <citation type="submission" date="2023-09" db="EMBL/GenBank/DDBJ databases">
        <authorList>
            <person name="Rey-Velasco X."/>
        </authorList>
    </citation>
    <scope>NUCLEOTIDE SEQUENCE [LARGE SCALE GENOMIC DNA]</scope>
    <source>
        <strain evidence="5 6">P007</strain>
    </source>
</reference>
<evidence type="ECO:0000313" key="5">
    <source>
        <dbReference type="EMBL" id="MDT0620278.1"/>
    </source>
</evidence>
<dbReference type="InterPro" id="IPR036942">
    <property type="entry name" value="Beta-barrel_TonB_sf"/>
</dbReference>
<evidence type="ECO:0000313" key="6">
    <source>
        <dbReference type="Proteomes" id="UP001250662"/>
    </source>
</evidence>
<dbReference type="Pfam" id="PF13715">
    <property type="entry name" value="CarbopepD_reg_2"/>
    <property type="match status" value="1"/>
</dbReference>
<feature type="chain" id="PRO_5046785838" evidence="4">
    <location>
        <begin position="20"/>
        <end position="914"/>
    </location>
</feature>
<dbReference type="SUPFAM" id="SSF49464">
    <property type="entry name" value="Carboxypeptidase regulatory domain-like"/>
    <property type="match status" value="1"/>
</dbReference>
<comment type="caution">
    <text evidence="5">The sequence shown here is derived from an EMBL/GenBank/DDBJ whole genome shotgun (WGS) entry which is preliminary data.</text>
</comment>
<evidence type="ECO:0000256" key="4">
    <source>
        <dbReference type="SAM" id="SignalP"/>
    </source>
</evidence>
<organism evidence="5 6">
    <name type="scientific">Croceitalea vernalis</name>
    <dbReference type="NCBI Taxonomy" id="3075599"/>
    <lineage>
        <taxon>Bacteria</taxon>
        <taxon>Pseudomonadati</taxon>
        <taxon>Bacteroidota</taxon>
        <taxon>Flavobacteriia</taxon>
        <taxon>Flavobacteriales</taxon>
        <taxon>Flavobacteriaceae</taxon>
        <taxon>Croceitalea</taxon>
    </lineage>
</organism>
<evidence type="ECO:0000256" key="3">
    <source>
        <dbReference type="ARBA" id="ARBA00023237"/>
    </source>
</evidence>
<name>A0ABU3BE27_9FLAO</name>
<dbReference type="InterPro" id="IPR008969">
    <property type="entry name" value="CarboxyPept-like_regulatory"/>
</dbReference>
<protein>
    <submittedName>
        <fullName evidence="5">TonB-dependent receptor</fullName>
    </submittedName>
</protein>
<dbReference type="EMBL" id="JAVRHU010000001">
    <property type="protein sequence ID" value="MDT0620278.1"/>
    <property type="molecule type" value="Genomic_DNA"/>
</dbReference>
<keyword evidence="2" id="KW-0472">Membrane</keyword>
<dbReference type="Gene3D" id="2.60.40.1120">
    <property type="entry name" value="Carboxypeptidase-like, regulatory domain"/>
    <property type="match status" value="1"/>
</dbReference>
<comment type="subcellular location">
    <subcellularLocation>
        <location evidence="1">Cell outer membrane</location>
    </subcellularLocation>
</comment>
<evidence type="ECO:0000256" key="1">
    <source>
        <dbReference type="ARBA" id="ARBA00004442"/>
    </source>
</evidence>
<feature type="signal peptide" evidence="4">
    <location>
        <begin position="1"/>
        <end position="19"/>
    </location>
</feature>
<accession>A0ABU3BE27</accession>
<gene>
    <name evidence="5" type="ORF">RM520_01500</name>
</gene>